<dbReference type="GeneID" id="122141332"/>
<dbReference type="GO" id="GO:0007200">
    <property type="term" value="P:phospholipase C-activating G protein-coupled receptor signaling pathway"/>
    <property type="evidence" value="ECO:0007669"/>
    <property type="project" value="TreeGrafter"/>
</dbReference>
<feature type="transmembrane region" description="Helical" evidence="9">
    <location>
        <begin position="30"/>
        <end position="52"/>
    </location>
</feature>
<dbReference type="KEGG" id="ccar:122141332"/>
<dbReference type="GO" id="GO:0004930">
    <property type="term" value="F:G protein-coupled receptor activity"/>
    <property type="evidence" value="ECO:0007669"/>
    <property type="project" value="UniProtKB-KW"/>
</dbReference>
<feature type="transmembrane region" description="Helical" evidence="9">
    <location>
        <begin position="247"/>
        <end position="268"/>
    </location>
</feature>
<evidence type="ECO:0000256" key="5">
    <source>
        <dbReference type="ARBA" id="ARBA00023136"/>
    </source>
</evidence>
<gene>
    <name evidence="11" type="primary">LOC122141332</name>
</gene>
<accession>A0A9R0AML7</accession>
<dbReference type="Proteomes" id="UP001155660">
    <property type="component" value="Chromosome B21"/>
</dbReference>
<dbReference type="PANTHER" id="PTHR24232:SF107">
    <property type="entry name" value="HYDROXYCARBOXYLIC ACID RECEPTOR 2-LIKE"/>
    <property type="match status" value="1"/>
</dbReference>
<feature type="domain" description="G-protein coupled receptors family 1 profile" evidence="10">
    <location>
        <begin position="43"/>
        <end position="267"/>
    </location>
</feature>
<keyword evidence="2 9" id="KW-0812">Transmembrane</keyword>
<keyword evidence="7" id="KW-0325">Glycoprotein</keyword>
<comment type="subcellular location">
    <subcellularLocation>
        <location evidence="1">Membrane</location>
        <topology evidence="1">Multi-pass membrane protein</topology>
    </subcellularLocation>
</comment>
<evidence type="ECO:0000256" key="8">
    <source>
        <dbReference type="ARBA" id="ARBA00023224"/>
    </source>
</evidence>
<evidence type="ECO:0000256" key="6">
    <source>
        <dbReference type="ARBA" id="ARBA00023170"/>
    </source>
</evidence>
<dbReference type="InterPro" id="IPR017452">
    <property type="entry name" value="GPCR_Rhodpsn_7TM"/>
</dbReference>
<evidence type="ECO:0000256" key="3">
    <source>
        <dbReference type="ARBA" id="ARBA00022989"/>
    </source>
</evidence>
<proteinExistence type="predicted"/>
<evidence type="ECO:0000256" key="1">
    <source>
        <dbReference type="ARBA" id="ARBA00004141"/>
    </source>
</evidence>
<dbReference type="PROSITE" id="PS50262">
    <property type="entry name" value="G_PROTEIN_RECEP_F1_2"/>
    <property type="match status" value="1"/>
</dbReference>
<evidence type="ECO:0000256" key="4">
    <source>
        <dbReference type="ARBA" id="ARBA00023040"/>
    </source>
</evidence>
<evidence type="ECO:0000259" key="10">
    <source>
        <dbReference type="PROSITE" id="PS50262"/>
    </source>
</evidence>
<dbReference type="PANTHER" id="PTHR24232">
    <property type="entry name" value="G-PROTEIN COUPLED RECEPTOR"/>
    <property type="match status" value="1"/>
</dbReference>
<evidence type="ECO:0000256" key="2">
    <source>
        <dbReference type="ARBA" id="ARBA00022692"/>
    </source>
</evidence>
<dbReference type="AlphaFoldDB" id="A0A9R0AML7"/>
<organism evidence="11">
    <name type="scientific">Cyprinus carpio</name>
    <name type="common">Common carp</name>
    <dbReference type="NCBI Taxonomy" id="7962"/>
    <lineage>
        <taxon>Eukaryota</taxon>
        <taxon>Metazoa</taxon>
        <taxon>Chordata</taxon>
        <taxon>Craniata</taxon>
        <taxon>Vertebrata</taxon>
        <taxon>Euteleostomi</taxon>
        <taxon>Actinopterygii</taxon>
        <taxon>Neopterygii</taxon>
        <taxon>Teleostei</taxon>
        <taxon>Ostariophysi</taxon>
        <taxon>Cypriniformes</taxon>
        <taxon>Cyprinidae</taxon>
        <taxon>Cyprininae</taxon>
        <taxon>Cyprinus</taxon>
    </lineage>
</organism>
<feature type="transmembrane region" description="Helical" evidence="9">
    <location>
        <begin position="165"/>
        <end position="191"/>
    </location>
</feature>
<evidence type="ECO:0000256" key="7">
    <source>
        <dbReference type="ARBA" id="ARBA00023180"/>
    </source>
</evidence>
<dbReference type="GO" id="GO:0035025">
    <property type="term" value="P:positive regulation of Rho protein signal transduction"/>
    <property type="evidence" value="ECO:0007669"/>
    <property type="project" value="TreeGrafter"/>
</dbReference>
<evidence type="ECO:0000256" key="9">
    <source>
        <dbReference type="SAM" id="Phobius"/>
    </source>
</evidence>
<keyword evidence="3 9" id="KW-1133">Transmembrane helix</keyword>
<name>A0A9R0AML7_CYPCA</name>
<reference evidence="11" key="1">
    <citation type="submission" date="2025-08" db="UniProtKB">
        <authorList>
            <consortium name="RefSeq"/>
        </authorList>
    </citation>
    <scope>IDENTIFICATION</scope>
    <source>
        <tissue evidence="11">Muscle</tissue>
    </source>
</reference>
<keyword evidence="5 9" id="KW-0472">Membrane</keyword>
<dbReference type="GO" id="GO:0005886">
    <property type="term" value="C:plasma membrane"/>
    <property type="evidence" value="ECO:0007669"/>
    <property type="project" value="TreeGrafter"/>
</dbReference>
<feature type="transmembrane region" description="Helical" evidence="9">
    <location>
        <begin position="212"/>
        <end position="241"/>
    </location>
</feature>
<keyword evidence="8" id="KW-0807">Transducer</keyword>
<dbReference type="CDD" id="cd00637">
    <property type="entry name" value="7tm_classA_rhodopsin-like"/>
    <property type="match status" value="1"/>
</dbReference>
<protein>
    <submittedName>
        <fullName evidence="11">Chemokine XC receptor 1-like</fullName>
    </submittedName>
</protein>
<dbReference type="SUPFAM" id="SSF81321">
    <property type="entry name" value="Family A G protein-coupled receptor-like"/>
    <property type="match status" value="1"/>
</dbReference>
<keyword evidence="6" id="KW-0675">Receptor</keyword>
<dbReference type="Pfam" id="PF00001">
    <property type="entry name" value="7tm_1"/>
    <property type="match status" value="1"/>
</dbReference>
<keyword evidence="4" id="KW-0297">G-protein coupled receptor</keyword>
<sequence length="280" mass="32004">MSNPTVNFLLPEASTNSTTQSIGILDSLNICAYSIGFLFGLPSQFYVLWLIITGTGNGVAPEFFILNLSVCEIGICLKCFVYTLSYWFLHLSTLKLFFVGLTITGRPLFQCLMCVERYLAVVHPVTFLKYKPLRYRVICCTAAWIIIIGSCLCCLFTMVSQNIVYIWLLSMQFLLFFSIQLFCLVAVLRALKQSGPGQRGRQREEEHNMKRRVFYLILVTTASMAIIYGPYIIIGFFTIMINEFMHPLWFIAFICYILSGFVDPVLYLHRTGKLSCLRLP</sequence>
<dbReference type="OrthoDB" id="8747610at2759"/>
<dbReference type="RefSeq" id="XP_042604402.1">
    <property type="nucleotide sequence ID" value="XM_042748468.1"/>
</dbReference>
<feature type="transmembrane region" description="Helical" evidence="9">
    <location>
        <begin position="137"/>
        <end position="159"/>
    </location>
</feature>
<dbReference type="InterPro" id="IPR000276">
    <property type="entry name" value="GPCR_Rhodpsn"/>
</dbReference>
<evidence type="ECO:0000313" key="11">
    <source>
        <dbReference type="RefSeq" id="XP_042604402.1"/>
    </source>
</evidence>